<feature type="transmembrane region" description="Helical" evidence="1">
    <location>
        <begin position="125"/>
        <end position="150"/>
    </location>
</feature>
<name>A0A098M6P1_9BACL</name>
<organism evidence="3 4">
    <name type="scientific">Paenibacillus wynnii</name>
    <dbReference type="NCBI Taxonomy" id="268407"/>
    <lineage>
        <taxon>Bacteria</taxon>
        <taxon>Bacillati</taxon>
        <taxon>Bacillota</taxon>
        <taxon>Bacilli</taxon>
        <taxon>Bacillales</taxon>
        <taxon>Paenibacillaceae</taxon>
        <taxon>Paenibacillus</taxon>
    </lineage>
</organism>
<comment type="caution">
    <text evidence="3">The sequence shown here is derived from an EMBL/GenBank/DDBJ whole genome shotgun (WGS) entry which is preliminary data.</text>
</comment>
<dbReference type="GO" id="GO:0080120">
    <property type="term" value="P:CAAX-box protein maturation"/>
    <property type="evidence" value="ECO:0007669"/>
    <property type="project" value="UniProtKB-ARBA"/>
</dbReference>
<keyword evidence="4" id="KW-1185">Reference proteome</keyword>
<dbReference type="EMBL" id="JQCR01000003">
    <property type="protein sequence ID" value="KGE17681.1"/>
    <property type="molecule type" value="Genomic_DNA"/>
</dbReference>
<dbReference type="GO" id="GO:0004175">
    <property type="term" value="F:endopeptidase activity"/>
    <property type="evidence" value="ECO:0007669"/>
    <property type="project" value="UniProtKB-ARBA"/>
</dbReference>
<feature type="transmembrane region" description="Helical" evidence="1">
    <location>
        <begin position="191"/>
        <end position="211"/>
    </location>
</feature>
<keyword evidence="1" id="KW-0812">Transmembrane</keyword>
<reference evidence="3 4" key="1">
    <citation type="submission" date="2014-08" db="EMBL/GenBank/DDBJ databases">
        <authorList>
            <person name="den Bakker H.C."/>
        </authorList>
    </citation>
    <scope>NUCLEOTIDE SEQUENCE [LARGE SCALE GENOMIC DNA]</scope>
    <source>
        <strain evidence="3 4">DSM 18334</strain>
    </source>
</reference>
<keyword evidence="1" id="KW-1133">Transmembrane helix</keyword>
<keyword evidence="1" id="KW-0472">Membrane</keyword>
<dbReference type="Proteomes" id="UP000029734">
    <property type="component" value="Unassembled WGS sequence"/>
</dbReference>
<feature type="transmembrane region" description="Helical" evidence="1">
    <location>
        <begin position="85"/>
        <end position="105"/>
    </location>
</feature>
<accession>A0A098M6P1</accession>
<dbReference type="InterPro" id="IPR003675">
    <property type="entry name" value="Rce1/LyrA-like_dom"/>
</dbReference>
<reference evidence="3 4" key="2">
    <citation type="submission" date="2014-10" db="EMBL/GenBank/DDBJ databases">
        <title>Comparative genomics of the Paenibacillus odorifer group.</title>
        <authorList>
            <person name="Tsai Y.-C."/>
            <person name="Martin N."/>
            <person name="Korlach J."/>
            <person name="Wiedmann M."/>
        </authorList>
    </citation>
    <scope>NUCLEOTIDE SEQUENCE [LARGE SCALE GENOMIC DNA]</scope>
    <source>
        <strain evidence="3 4">DSM 18334</strain>
    </source>
</reference>
<feature type="transmembrane region" description="Helical" evidence="1">
    <location>
        <begin position="162"/>
        <end position="185"/>
    </location>
</feature>
<evidence type="ECO:0000313" key="3">
    <source>
        <dbReference type="EMBL" id="KGE17681.1"/>
    </source>
</evidence>
<evidence type="ECO:0000313" key="4">
    <source>
        <dbReference type="Proteomes" id="UP000029734"/>
    </source>
</evidence>
<evidence type="ECO:0000259" key="2">
    <source>
        <dbReference type="Pfam" id="PF02517"/>
    </source>
</evidence>
<gene>
    <name evidence="3" type="ORF">PWYN_24225</name>
</gene>
<feature type="domain" description="CAAX prenyl protease 2/Lysostaphin resistance protein A-like" evidence="2">
    <location>
        <begin position="122"/>
        <end position="229"/>
    </location>
</feature>
<dbReference type="Pfam" id="PF02517">
    <property type="entry name" value="Rce1-like"/>
    <property type="match status" value="1"/>
</dbReference>
<dbReference type="AlphaFoldDB" id="A0A098M6P1"/>
<protein>
    <recommendedName>
        <fullName evidence="2">CAAX prenyl protease 2/Lysostaphin resistance protein A-like domain-containing protein</fullName>
    </recommendedName>
</protein>
<feature type="transmembrane region" description="Helical" evidence="1">
    <location>
        <begin position="218"/>
        <end position="238"/>
    </location>
</feature>
<feature type="transmembrane region" description="Helical" evidence="1">
    <location>
        <begin position="40"/>
        <end position="64"/>
    </location>
</feature>
<proteinExistence type="predicted"/>
<sequence>MPLHIILLVLLSYISNDWINTYIVAPYIVPYTSINTYISSYLFNGIMGALFASLLLIVCSRGLALKPTYQELDFRFSTFRKSFRAILIFVIVFMIIYIFFGTLAAKQHLFDYSFQFPLTISNILRWFLFQLLISGLEEIFFRCFVILLLFKLWDQMFTKPNYLQMAVIIASTLIFAARHIGFLLYPFQITYFVPLHLLVVSVLGIFLGILFIKTRSFWAVYAAHGFINGCIFAFLLVLNKTLS</sequence>
<evidence type="ECO:0000256" key="1">
    <source>
        <dbReference type="SAM" id="Phobius"/>
    </source>
</evidence>